<reference evidence="2 3" key="1">
    <citation type="journal article" date="2014" name="Appl. Environ. Microbiol.">
        <title>Comparative Genome Analysis of 'Candidatus Methanoplasma termitum' Indicates a New Mode of Energy Metabolism in the Seventh Order of Methanogens.</title>
        <authorList>
            <person name="Lang K."/>
            <person name="Schuldes J."/>
            <person name="Klingl A."/>
            <person name="Poehlein A."/>
            <person name="Daniel R."/>
            <person name="Brune A."/>
        </authorList>
    </citation>
    <scope>NUCLEOTIDE SEQUENCE [LARGE SCALE GENOMIC DNA]</scope>
    <source>
        <strain evidence="3">Mpt1</strain>
    </source>
</reference>
<dbReference type="Proteomes" id="UP000030787">
    <property type="component" value="Chromosome"/>
</dbReference>
<dbReference type="AlphaFoldDB" id="A0A0A7LB99"/>
<dbReference type="STRING" id="1577791.Mpt1_c04570"/>
<accession>A0A0A7LB99</accession>
<dbReference type="Pfam" id="PF03749">
    <property type="entry name" value="SfsA"/>
    <property type="match status" value="1"/>
</dbReference>
<dbReference type="NCBIfam" id="TIGR00230">
    <property type="entry name" value="sfsA"/>
    <property type="match status" value="1"/>
</dbReference>
<dbReference type="PANTHER" id="PTHR30545:SF2">
    <property type="entry name" value="SUGAR FERMENTATION STIMULATION PROTEIN A"/>
    <property type="match status" value="1"/>
</dbReference>
<name>A0A0A7LB99_9ARCH</name>
<protein>
    <submittedName>
        <fullName evidence="2">SfsA protein</fullName>
    </submittedName>
</protein>
<organism evidence="2 3">
    <name type="scientific">Candidatus Methanoplasma termitum</name>
    <dbReference type="NCBI Taxonomy" id="1577791"/>
    <lineage>
        <taxon>Archaea</taxon>
        <taxon>Methanobacteriati</taxon>
        <taxon>Thermoplasmatota</taxon>
        <taxon>Thermoplasmata</taxon>
        <taxon>Methanomassiliicoccales</taxon>
        <taxon>Methanomassiliicoccaceae</taxon>
        <taxon>Candidatus Methanoplasma</taxon>
    </lineage>
</organism>
<dbReference type="InterPro" id="IPR040452">
    <property type="entry name" value="SfsA_C"/>
</dbReference>
<evidence type="ECO:0000313" key="3">
    <source>
        <dbReference type="Proteomes" id="UP000030787"/>
    </source>
</evidence>
<dbReference type="GO" id="GO:0003677">
    <property type="term" value="F:DNA binding"/>
    <property type="evidence" value="ECO:0007669"/>
    <property type="project" value="InterPro"/>
</dbReference>
<dbReference type="InterPro" id="IPR005224">
    <property type="entry name" value="SfsA"/>
</dbReference>
<dbReference type="CDD" id="cd22359">
    <property type="entry name" value="SfsA-like_bacterial"/>
    <property type="match status" value="1"/>
</dbReference>
<dbReference type="EMBL" id="CP010070">
    <property type="protein sequence ID" value="AIZ56349.1"/>
    <property type="molecule type" value="Genomic_DNA"/>
</dbReference>
<dbReference type="KEGG" id="mear:Mpt1_c04570"/>
<sequence>MLSISDNPDRSTAYDLIAVYKEDMLVNIDSQAPNKVVEESIRSISGFEDADEIRREYTYGDSRIDIFAKTGNTKKLMEIKGVTLENNGMALFPDAPTERGLKHIRELESSLRDGYEAYVMFLLQMSGPRSFTPNYEMHEEFALEVERAYSLGVKILAFDCQVTEDGLTFGRQVEVKFRDHS</sequence>
<evidence type="ECO:0000259" key="1">
    <source>
        <dbReference type="Pfam" id="PF03749"/>
    </source>
</evidence>
<dbReference type="PANTHER" id="PTHR30545">
    <property type="entry name" value="SUGAR FERMENTATION STIMULATION PROTEIN A"/>
    <property type="match status" value="1"/>
</dbReference>
<keyword evidence="3" id="KW-1185">Reference proteome</keyword>
<evidence type="ECO:0000313" key="2">
    <source>
        <dbReference type="EMBL" id="AIZ56349.1"/>
    </source>
</evidence>
<gene>
    <name evidence="2" type="primary">sfsA</name>
    <name evidence="2" type="ORF">Mpt1_c04570</name>
</gene>
<feature type="domain" description="Sugar fermentation stimulation protein C-terminal" evidence="1">
    <location>
        <begin position="31"/>
        <end position="165"/>
    </location>
</feature>
<proteinExistence type="predicted"/>
<dbReference type="Gene3D" id="3.40.1350.60">
    <property type="match status" value="1"/>
</dbReference>
<dbReference type="HOGENOM" id="CLU_052299_1_1_2"/>